<dbReference type="PANTHER" id="PTHR45138:SF9">
    <property type="entry name" value="DIGUANYLATE CYCLASE DGCM-RELATED"/>
    <property type="match status" value="1"/>
</dbReference>
<dbReference type="GO" id="GO:0052621">
    <property type="term" value="F:diguanylate cyclase activity"/>
    <property type="evidence" value="ECO:0007669"/>
    <property type="project" value="UniProtKB-EC"/>
</dbReference>
<dbReference type="InterPro" id="IPR043128">
    <property type="entry name" value="Rev_trsase/Diguanyl_cyclase"/>
</dbReference>
<protein>
    <recommendedName>
        <fullName evidence="1">diguanylate cyclase</fullName>
        <ecNumber evidence="1">2.7.7.65</ecNumber>
    </recommendedName>
</protein>
<evidence type="ECO:0000259" key="4">
    <source>
        <dbReference type="PROSITE" id="PS50887"/>
    </source>
</evidence>
<dbReference type="SMART" id="SM00267">
    <property type="entry name" value="GGDEF"/>
    <property type="match status" value="1"/>
</dbReference>
<proteinExistence type="predicted"/>
<feature type="transmembrane region" description="Helical" evidence="3">
    <location>
        <begin position="22"/>
        <end position="40"/>
    </location>
</feature>
<evidence type="ECO:0000256" key="1">
    <source>
        <dbReference type="ARBA" id="ARBA00012528"/>
    </source>
</evidence>
<organism evidence="5 6">
    <name type="scientific">Nitratireductor aestuarii</name>
    <dbReference type="NCBI Taxonomy" id="1735103"/>
    <lineage>
        <taxon>Bacteria</taxon>
        <taxon>Pseudomonadati</taxon>
        <taxon>Pseudomonadota</taxon>
        <taxon>Alphaproteobacteria</taxon>
        <taxon>Hyphomicrobiales</taxon>
        <taxon>Phyllobacteriaceae</taxon>
        <taxon>Nitratireductor</taxon>
    </lineage>
</organism>
<dbReference type="GO" id="GO:1902201">
    <property type="term" value="P:negative regulation of bacterial-type flagellum-dependent cell motility"/>
    <property type="evidence" value="ECO:0007669"/>
    <property type="project" value="TreeGrafter"/>
</dbReference>
<evidence type="ECO:0000313" key="6">
    <source>
        <dbReference type="Proteomes" id="UP000636264"/>
    </source>
</evidence>
<dbReference type="InterPro" id="IPR000160">
    <property type="entry name" value="GGDEF_dom"/>
</dbReference>
<keyword evidence="6" id="KW-1185">Reference proteome</keyword>
<dbReference type="InterPro" id="IPR050469">
    <property type="entry name" value="Diguanylate_Cyclase"/>
</dbReference>
<dbReference type="GO" id="GO:0005886">
    <property type="term" value="C:plasma membrane"/>
    <property type="evidence" value="ECO:0007669"/>
    <property type="project" value="TreeGrafter"/>
</dbReference>
<feature type="domain" description="GGDEF" evidence="4">
    <location>
        <begin position="183"/>
        <end position="316"/>
    </location>
</feature>
<accession>A0A916RSG6</accession>
<dbReference type="SUPFAM" id="SSF55073">
    <property type="entry name" value="Nucleotide cyclase"/>
    <property type="match status" value="1"/>
</dbReference>
<dbReference type="GO" id="GO:0043709">
    <property type="term" value="P:cell adhesion involved in single-species biofilm formation"/>
    <property type="evidence" value="ECO:0007669"/>
    <property type="project" value="TreeGrafter"/>
</dbReference>
<gene>
    <name evidence="5" type="ORF">GCM10011385_18990</name>
</gene>
<feature type="transmembrane region" description="Helical" evidence="3">
    <location>
        <begin position="46"/>
        <end position="68"/>
    </location>
</feature>
<dbReference type="InterPro" id="IPR029787">
    <property type="entry name" value="Nucleotide_cyclase"/>
</dbReference>
<keyword evidence="3" id="KW-1133">Transmembrane helix</keyword>
<evidence type="ECO:0000256" key="3">
    <source>
        <dbReference type="SAM" id="Phobius"/>
    </source>
</evidence>
<evidence type="ECO:0000313" key="5">
    <source>
        <dbReference type="EMBL" id="GGA65376.1"/>
    </source>
</evidence>
<keyword evidence="3" id="KW-0812">Transmembrane</keyword>
<feature type="transmembrane region" description="Helical" evidence="3">
    <location>
        <begin position="121"/>
        <end position="140"/>
    </location>
</feature>
<dbReference type="EC" id="2.7.7.65" evidence="1"/>
<dbReference type="Gene3D" id="3.30.70.270">
    <property type="match status" value="1"/>
</dbReference>
<dbReference type="EMBL" id="BMIF01000005">
    <property type="protein sequence ID" value="GGA65376.1"/>
    <property type="molecule type" value="Genomic_DNA"/>
</dbReference>
<dbReference type="Proteomes" id="UP000636264">
    <property type="component" value="Unassembled WGS sequence"/>
</dbReference>
<comment type="caution">
    <text evidence="5">The sequence shown here is derived from an EMBL/GenBank/DDBJ whole genome shotgun (WGS) entry which is preliminary data.</text>
</comment>
<comment type="catalytic activity">
    <reaction evidence="2">
        <text>2 GTP = 3',3'-c-di-GMP + 2 diphosphate</text>
        <dbReference type="Rhea" id="RHEA:24898"/>
        <dbReference type="ChEBI" id="CHEBI:33019"/>
        <dbReference type="ChEBI" id="CHEBI:37565"/>
        <dbReference type="ChEBI" id="CHEBI:58805"/>
        <dbReference type="EC" id="2.7.7.65"/>
    </reaction>
</comment>
<dbReference type="PROSITE" id="PS50887">
    <property type="entry name" value="GGDEF"/>
    <property type="match status" value="1"/>
</dbReference>
<dbReference type="PANTHER" id="PTHR45138">
    <property type="entry name" value="REGULATORY COMPONENTS OF SENSORY TRANSDUCTION SYSTEM"/>
    <property type="match status" value="1"/>
</dbReference>
<dbReference type="NCBIfam" id="TIGR00254">
    <property type="entry name" value="GGDEF"/>
    <property type="match status" value="1"/>
</dbReference>
<evidence type="ECO:0000256" key="2">
    <source>
        <dbReference type="ARBA" id="ARBA00034247"/>
    </source>
</evidence>
<dbReference type="Pfam" id="PF00990">
    <property type="entry name" value="GGDEF"/>
    <property type="match status" value="1"/>
</dbReference>
<dbReference type="CDD" id="cd01949">
    <property type="entry name" value="GGDEF"/>
    <property type="match status" value="1"/>
</dbReference>
<feature type="transmembrane region" description="Helical" evidence="3">
    <location>
        <begin position="80"/>
        <end position="101"/>
    </location>
</feature>
<dbReference type="FunFam" id="3.30.70.270:FF:000001">
    <property type="entry name" value="Diguanylate cyclase domain protein"/>
    <property type="match status" value="1"/>
</dbReference>
<reference evidence="5" key="2">
    <citation type="submission" date="2020-09" db="EMBL/GenBank/DDBJ databases">
        <authorList>
            <person name="Sun Q."/>
            <person name="Zhou Y."/>
        </authorList>
    </citation>
    <scope>NUCLEOTIDE SEQUENCE</scope>
    <source>
        <strain evidence="5">CGMCC 1.15320</strain>
    </source>
</reference>
<name>A0A916RSG6_9HYPH</name>
<sequence>MIFCLTAYYAAVQSFDGRRPRWWQALPAVSVLGVIAWFSMVTESFAVRLVYCAVIWGGLMVATIHSLCRGATAKMPASRRILIGIFAVVLIYHLVRVIIYLRADLDDAFAIESGDHWLNVVSPIFMTLLAIVGTTAFLLMCSDHLRQQLEVAASTDYLTGLVNRRTLALRGATRFEAAQDRGQAFAVAVLDLDNFKSINDTYGHDVGDLVLIDIANCLKLNAGPESVVARAGGEEFTVLLRDRDIASAAAATERLRQAVEQTEFHMGMTTIPVTLSAGVAVYRAGDRKFEDVLRRADQALYRAKAGGRNRVEVARLAAVPA</sequence>
<reference evidence="5" key="1">
    <citation type="journal article" date="2014" name="Int. J. Syst. Evol. Microbiol.">
        <title>Complete genome sequence of Corynebacterium casei LMG S-19264T (=DSM 44701T), isolated from a smear-ripened cheese.</title>
        <authorList>
            <consortium name="US DOE Joint Genome Institute (JGI-PGF)"/>
            <person name="Walter F."/>
            <person name="Albersmeier A."/>
            <person name="Kalinowski J."/>
            <person name="Ruckert C."/>
        </authorList>
    </citation>
    <scope>NUCLEOTIDE SEQUENCE</scope>
    <source>
        <strain evidence="5">CGMCC 1.15320</strain>
    </source>
</reference>
<dbReference type="AlphaFoldDB" id="A0A916RSG6"/>
<keyword evidence="3" id="KW-0472">Membrane</keyword>